<dbReference type="Gene3D" id="3.40.630.190">
    <property type="entry name" value="LCP protein"/>
    <property type="match status" value="1"/>
</dbReference>
<dbReference type="GO" id="GO:0071555">
    <property type="term" value="P:cell wall organization"/>
    <property type="evidence" value="ECO:0007669"/>
    <property type="project" value="UniProtKB-KW"/>
</dbReference>
<comment type="caution">
    <text evidence="7">The sequence shown here is derived from an EMBL/GenBank/DDBJ whole genome shotgun (WGS) entry which is preliminary data.</text>
</comment>
<evidence type="ECO:0000256" key="1">
    <source>
        <dbReference type="ARBA" id="ARBA00006068"/>
    </source>
</evidence>
<comment type="similarity">
    <text evidence="1">Belongs to the LytR/CpsA/Psr (LCP) family.</text>
</comment>
<keyword evidence="5" id="KW-0472">Membrane</keyword>
<evidence type="ECO:0000256" key="2">
    <source>
        <dbReference type="ARBA" id="ARBA00022692"/>
    </source>
</evidence>
<dbReference type="EMBL" id="RKRF01000008">
    <property type="protein sequence ID" value="RPF54175.1"/>
    <property type="molecule type" value="Genomic_DNA"/>
</dbReference>
<dbReference type="OrthoDB" id="27330at2"/>
<feature type="domain" description="Cell envelope-related transcriptional attenuator" evidence="6">
    <location>
        <begin position="88"/>
        <end position="229"/>
    </location>
</feature>
<dbReference type="AlphaFoldDB" id="A0A3N5C774"/>
<dbReference type="NCBIfam" id="TIGR00350">
    <property type="entry name" value="lytR_cpsA_psr"/>
    <property type="match status" value="1"/>
</dbReference>
<name>A0A3N5C774_9BACI</name>
<evidence type="ECO:0000313" key="7">
    <source>
        <dbReference type="EMBL" id="RPF54175.1"/>
    </source>
</evidence>
<feature type="transmembrane region" description="Helical" evidence="5">
    <location>
        <begin position="20"/>
        <end position="39"/>
    </location>
</feature>
<keyword evidence="3" id="KW-0735">Signal-anchor</keyword>
<evidence type="ECO:0000259" key="6">
    <source>
        <dbReference type="Pfam" id="PF03816"/>
    </source>
</evidence>
<dbReference type="PANTHER" id="PTHR33392:SF6">
    <property type="entry name" value="POLYISOPRENYL-TEICHOIC ACID--PEPTIDOGLYCAN TEICHOIC ACID TRANSFERASE TAGU"/>
    <property type="match status" value="1"/>
</dbReference>
<dbReference type="RefSeq" id="WP_124220947.1">
    <property type="nucleotide sequence ID" value="NZ_RKRF01000008.1"/>
</dbReference>
<gene>
    <name evidence="7" type="ORF">EDC24_1367</name>
</gene>
<proteinExistence type="inferred from homology"/>
<keyword evidence="4 5" id="KW-1133">Transmembrane helix</keyword>
<organism evidence="7 8">
    <name type="scientific">Aquisalibacillus elongatus</name>
    <dbReference type="NCBI Taxonomy" id="485577"/>
    <lineage>
        <taxon>Bacteria</taxon>
        <taxon>Bacillati</taxon>
        <taxon>Bacillota</taxon>
        <taxon>Bacilli</taxon>
        <taxon>Bacillales</taxon>
        <taxon>Bacillaceae</taxon>
        <taxon>Aquisalibacillus</taxon>
    </lineage>
</organism>
<sequence>METRKEKRKQKHGSKKKIIWIIIGVLLLGLIGYGIYLYVKLNETVETMYTPLESDSEKQEEVETRLSDKDTVNVLLLGVDEREGDYGRSDTMILLSLNPDTEKMLMFNIPRDTLVNIPGNGEDKINHSYAFGGSELAVQTVENFLDTTIHFYSRINMEGLKDGVDAIGGVTVNNDQEFSHGGHHFPTGEITLNGEQALIYSRMRKEDPRGDLGRNTRQQEIINELIDEAMSFESFTKVDNILDTLGSNVQTNVDMEKMQQLFMDYRGTRQETVKEEIAGTGQMIYSESAEQNIYYYVVSDQEQNRIQTLLQEHIEEK</sequence>
<keyword evidence="8" id="KW-1185">Reference proteome</keyword>
<evidence type="ECO:0000313" key="8">
    <source>
        <dbReference type="Proteomes" id="UP000276443"/>
    </source>
</evidence>
<evidence type="ECO:0000256" key="5">
    <source>
        <dbReference type="SAM" id="Phobius"/>
    </source>
</evidence>
<accession>A0A3N5C774</accession>
<dbReference type="PANTHER" id="PTHR33392">
    <property type="entry name" value="POLYISOPRENYL-TEICHOIC ACID--PEPTIDOGLYCAN TEICHOIC ACID TRANSFERASE TAGU"/>
    <property type="match status" value="1"/>
</dbReference>
<reference evidence="7 8" key="1">
    <citation type="submission" date="2018-11" db="EMBL/GenBank/DDBJ databases">
        <title>Genomic Encyclopedia of Type Strains, Phase IV (KMG-IV): sequencing the most valuable type-strain genomes for metagenomic binning, comparative biology and taxonomic classification.</title>
        <authorList>
            <person name="Goeker M."/>
        </authorList>
    </citation>
    <scope>NUCLEOTIDE SEQUENCE [LARGE SCALE GENOMIC DNA]</scope>
    <source>
        <strain evidence="7 8">DSM 18090</strain>
    </source>
</reference>
<dbReference type="InterPro" id="IPR050922">
    <property type="entry name" value="LytR/CpsA/Psr_CW_biosynth"/>
</dbReference>
<dbReference type="Pfam" id="PF03816">
    <property type="entry name" value="LytR_cpsA_psr"/>
    <property type="match status" value="1"/>
</dbReference>
<evidence type="ECO:0000256" key="4">
    <source>
        <dbReference type="ARBA" id="ARBA00022989"/>
    </source>
</evidence>
<keyword evidence="2 5" id="KW-0812">Transmembrane</keyword>
<evidence type="ECO:0000256" key="3">
    <source>
        <dbReference type="ARBA" id="ARBA00022968"/>
    </source>
</evidence>
<dbReference type="Proteomes" id="UP000276443">
    <property type="component" value="Unassembled WGS sequence"/>
</dbReference>
<protein>
    <submittedName>
        <fullName evidence="7">LytR family transcriptional attenuator</fullName>
    </submittedName>
</protein>
<dbReference type="InterPro" id="IPR004474">
    <property type="entry name" value="LytR_CpsA_psr"/>
</dbReference>